<feature type="DNA-binding region" description="H-T-H motif" evidence="4">
    <location>
        <begin position="29"/>
        <end position="48"/>
    </location>
</feature>
<accession>A0ABT5ZBE4</accession>
<reference evidence="6 7" key="1">
    <citation type="submission" date="2023-03" db="EMBL/GenBank/DDBJ databases">
        <title>Draft genome sequence of type strain Streptomyces ferralitis JCM 14344.</title>
        <authorList>
            <person name="Klaysubun C."/>
            <person name="Duangmal K."/>
        </authorList>
    </citation>
    <scope>NUCLEOTIDE SEQUENCE [LARGE SCALE GENOMIC DNA]</scope>
    <source>
        <strain evidence="6 7">JCM 14344</strain>
    </source>
</reference>
<evidence type="ECO:0000259" key="5">
    <source>
        <dbReference type="PROSITE" id="PS50977"/>
    </source>
</evidence>
<organism evidence="6 7">
    <name type="scientific">Streptantibioticus ferralitis</name>
    <dbReference type="NCBI Taxonomy" id="236510"/>
    <lineage>
        <taxon>Bacteria</taxon>
        <taxon>Bacillati</taxon>
        <taxon>Actinomycetota</taxon>
        <taxon>Actinomycetes</taxon>
        <taxon>Kitasatosporales</taxon>
        <taxon>Streptomycetaceae</taxon>
        <taxon>Streptantibioticus</taxon>
    </lineage>
</organism>
<dbReference type="InterPro" id="IPR009057">
    <property type="entry name" value="Homeodomain-like_sf"/>
</dbReference>
<evidence type="ECO:0000256" key="3">
    <source>
        <dbReference type="ARBA" id="ARBA00023163"/>
    </source>
</evidence>
<dbReference type="PANTHER" id="PTHR30055:SF238">
    <property type="entry name" value="MYCOFACTOCIN BIOSYNTHESIS TRANSCRIPTIONAL REGULATOR MFTR-RELATED"/>
    <property type="match status" value="1"/>
</dbReference>
<comment type="caution">
    <text evidence="6">The sequence shown here is derived from an EMBL/GenBank/DDBJ whole genome shotgun (WGS) entry which is preliminary data.</text>
</comment>
<evidence type="ECO:0000256" key="1">
    <source>
        <dbReference type="ARBA" id="ARBA00023015"/>
    </source>
</evidence>
<protein>
    <submittedName>
        <fullName evidence="6">Helix-turn-helix domain containing protein</fullName>
    </submittedName>
</protein>
<dbReference type="PRINTS" id="PR00455">
    <property type="entry name" value="HTHTETR"/>
</dbReference>
<keyword evidence="2 4" id="KW-0238">DNA-binding</keyword>
<evidence type="ECO:0000256" key="4">
    <source>
        <dbReference type="PROSITE-ProRule" id="PRU00335"/>
    </source>
</evidence>
<dbReference type="PANTHER" id="PTHR30055">
    <property type="entry name" value="HTH-TYPE TRANSCRIPTIONAL REGULATOR RUTR"/>
    <property type="match status" value="1"/>
</dbReference>
<feature type="domain" description="HTH tetR-type" evidence="5">
    <location>
        <begin position="6"/>
        <end position="66"/>
    </location>
</feature>
<dbReference type="RefSeq" id="WP_275822175.1">
    <property type="nucleotide sequence ID" value="NZ_BAAANM010000042.1"/>
</dbReference>
<keyword evidence="7" id="KW-1185">Reference proteome</keyword>
<gene>
    <name evidence="6" type="ORF">P2L57_36385</name>
</gene>
<evidence type="ECO:0000313" key="6">
    <source>
        <dbReference type="EMBL" id="MDF2261003.1"/>
    </source>
</evidence>
<keyword evidence="1" id="KW-0805">Transcription regulation</keyword>
<dbReference type="EMBL" id="JARHTQ010000045">
    <property type="protein sequence ID" value="MDF2261003.1"/>
    <property type="molecule type" value="Genomic_DNA"/>
</dbReference>
<proteinExistence type="predicted"/>
<evidence type="ECO:0000313" key="7">
    <source>
        <dbReference type="Proteomes" id="UP001220022"/>
    </source>
</evidence>
<sequence>MARWEPNASQRLADAALELFAERGYDNTTVLDIAQRAGLGKSTFFRHFQNKREVLFGEDALTEQLVTAIAAAPTGATPLETVARGIDALGQNVFTPAHRAFSIRRRAVIEAHPDLQEREALKGISLTASVAQAIARRGIPVLTARVTAELSTLALKVTYERWSDVDNTDEYRDIARQTLSEVQAAVSAV</sequence>
<dbReference type="InterPro" id="IPR050109">
    <property type="entry name" value="HTH-type_TetR-like_transc_reg"/>
</dbReference>
<dbReference type="Proteomes" id="UP001220022">
    <property type="component" value="Unassembled WGS sequence"/>
</dbReference>
<dbReference type="SUPFAM" id="SSF46689">
    <property type="entry name" value="Homeodomain-like"/>
    <property type="match status" value="1"/>
</dbReference>
<dbReference type="InterPro" id="IPR001647">
    <property type="entry name" value="HTH_TetR"/>
</dbReference>
<keyword evidence="3" id="KW-0804">Transcription</keyword>
<dbReference type="PROSITE" id="PS50977">
    <property type="entry name" value="HTH_TETR_2"/>
    <property type="match status" value="1"/>
</dbReference>
<evidence type="ECO:0000256" key="2">
    <source>
        <dbReference type="ARBA" id="ARBA00023125"/>
    </source>
</evidence>
<dbReference type="Gene3D" id="1.10.357.10">
    <property type="entry name" value="Tetracycline Repressor, domain 2"/>
    <property type="match status" value="1"/>
</dbReference>
<dbReference type="Pfam" id="PF00440">
    <property type="entry name" value="TetR_N"/>
    <property type="match status" value="1"/>
</dbReference>
<name>A0ABT5ZBE4_9ACTN</name>